<gene>
    <name evidence="11" type="primary">rpoN</name>
    <name evidence="11" type="ORF">GXY80_13730</name>
</gene>
<dbReference type="GO" id="GO:0000428">
    <property type="term" value="C:DNA-directed RNA polymerase complex"/>
    <property type="evidence" value="ECO:0007669"/>
    <property type="project" value="UniProtKB-KW"/>
</dbReference>
<evidence type="ECO:0000256" key="7">
    <source>
        <dbReference type="ARBA" id="ARBA00023125"/>
    </source>
</evidence>
<evidence type="ECO:0000256" key="2">
    <source>
        <dbReference type="ARBA" id="ARBA00022478"/>
    </source>
</evidence>
<keyword evidence="2" id="KW-0240">DNA-directed RNA polymerase</keyword>
<name>A0A971M7A6_9BACT</name>
<dbReference type="GO" id="GO:0016779">
    <property type="term" value="F:nucleotidyltransferase activity"/>
    <property type="evidence" value="ECO:0007669"/>
    <property type="project" value="UniProtKB-KW"/>
</dbReference>
<keyword evidence="8" id="KW-0804">Transcription</keyword>
<comment type="caution">
    <text evidence="11">The sequence shown here is derived from an EMBL/GenBank/DDBJ whole genome shotgun (WGS) entry which is preliminary data.</text>
</comment>
<evidence type="ECO:0000256" key="1">
    <source>
        <dbReference type="ARBA" id="ARBA00008798"/>
    </source>
</evidence>
<dbReference type="PROSITE" id="PS00718">
    <property type="entry name" value="SIGMA54_2"/>
    <property type="match status" value="1"/>
</dbReference>
<dbReference type="Proteomes" id="UP000777265">
    <property type="component" value="Unassembled WGS sequence"/>
</dbReference>
<sequence>MLELKQTQKLSPVLTQQLQQAIKLLQLSHLELMDAIELELQENPILELEEKDVKEEPTEEEATDRDEIAEWLDRYSPSEDYVPQEERERPDYENMLRKTTNLRDHLRFQAGLAELDRSERIIAEWIIENIDDNGYLAFPLSELSEASGFAAEELEAVLHKIQKLDPPGVGARDLRECIMLQYEARGARDPIFEEVVGSHFDLFQKANVKEIVKQTGYSLETVKEVFEKVKEYDPKPGRNFSDDFTSYISPDVYVVKTENGFEVFLNDDDLPELKMNRYYVDLYLNKTTSQNTKNYIKKKVTQAEWFMKSIQQRQKTLYLVAKSIVAFQMEFLEKGLRFLKPLILKDVAQDVGVHESTVSRITTSKYMSTPHGVYEMKFFFPTGINKEEGRPLSTNVVMDLISEMIKQEDKQAPLTDDEIVSLLRARHGIKIARRTVAKYRDTLNISSSRERGILD</sequence>
<dbReference type="PRINTS" id="PR00045">
    <property type="entry name" value="SIGMA54FCT"/>
</dbReference>
<dbReference type="Gene3D" id="1.10.10.60">
    <property type="entry name" value="Homeodomain-like"/>
    <property type="match status" value="1"/>
</dbReference>
<dbReference type="NCBIfam" id="TIGR02395">
    <property type="entry name" value="rpoN_sigma"/>
    <property type="match status" value="1"/>
</dbReference>
<dbReference type="PROSITE" id="PS00717">
    <property type="entry name" value="SIGMA54_1"/>
    <property type="match status" value="1"/>
</dbReference>
<dbReference type="Pfam" id="PF00309">
    <property type="entry name" value="Sigma54_AID"/>
    <property type="match status" value="1"/>
</dbReference>
<keyword evidence="6" id="KW-0731">Sigma factor</keyword>
<keyword evidence="4" id="KW-0548">Nucleotidyltransferase</keyword>
<dbReference type="Pfam" id="PF04963">
    <property type="entry name" value="Sigma54_CBD"/>
    <property type="match status" value="1"/>
</dbReference>
<evidence type="ECO:0000256" key="3">
    <source>
        <dbReference type="ARBA" id="ARBA00022679"/>
    </source>
</evidence>
<dbReference type="PANTHER" id="PTHR32248">
    <property type="entry name" value="RNA POLYMERASE SIGMA-54 FACTOR"/>
    <property type="match status" value="1"/>
</dbReference>
<evidence type="ECO:0000259" key="10">
    <source>
        <dbReference type="Pfam" id="PF04963"/>
    </source>
</evidence>
<evidence type="ECO:0000259" key="9">
    <source>
        <dbReference type="Pfam" id="PF04552"/>
    </source>
</evidence>
<comment type="similarity">
    <text evidence="1">Belongs to the sigma-54 factor family.</text>
</comment>
<dbReference type="PROSITE" id="PS50044">
    <property type="entry name" value="SIGMA54_3"/>
    <property type="match status" value="1"/>
</dbReference>
<dbReference type="PIRSF" id="PIRSF000774">
    <property type="entry name" value="RpoN"/>
    <property type="match status" value="1"/>
</dbReference>
<feature type="domain" description="RNA polymerase sigma factor 54 core-binding" evidence="10">
    <location>
        <begin position="92"/>
        <end position="279"/>
    </location>
</feature>
<evidence type="ECO:0000313" key="11">
    <source>
        <dbReference type="EMBL" id="NLW36516.1"/>
    </source>
</evidence>
<evidence type="ECO:0000256" key="6">
    <source>
        <dbReference type="ARBA" id="ARBA00023082"/>
    </source>
</evidence>
<evidence type="ECO:0000256" key="8">
    <source>
        <dbReference type="ARBA" id="ARBA00023163"/>
    </source>
</evidence>
<dbReference type="InterPro" id="IPR007634">
    <property type="entry name" value="RNA_pol_sigma_54_DNA-bd"/>
</dbReference>
<dbReference type="Pfam" id="PF04552">
    <property type="entry name" value="Sigma54_DBD"/>
    <property type="match status" value="1"/>
</dbReference>
<dbReference type="Gene3D" id="1.10.10.1330">
    <property type="entry name" value="RNA polymerase sigma-54 factor, core-binding domain"/>
    <property type="match status" value="1"/>
</dbReference>
<dbReference type="InterPro" id="IPR038709">
    <property type="entry name" value="RpoN_core-bd_sf"/>
</dbReference>
<reference evidence="11" key="1">
    <citation type="journal article" date="2020" name="Biotechnol. Biofuels">
        <title>New insights from the biogas microbiome by comprehensive genome-resolved metagenomics of nearly 1600 species originating from multiple anaerobic digesters.</title>
        <authorList>
            <person name="Campanaro S."/>
            <person name="Treu L."/>
            <person name="Rodriguez-R L.M."/>
            <person name="Kovalovszki A."/>
            <person name="Ziels R.M."/>
            <person name="Maus I."/>
            <person name="Zhu X."/>
            <person name="Kougias P.G."/>
            <person name="Basile A."/>
            <person name="Luo G."/>
            <person name="Schluter A."/>
            <person name="Konstantinidis K.T."/>
            <person name="Angelidaki I."/>
        </authorList>
    </citation>
    <scope>NUCLEOTIDE SEQUENCE</scope>
    <source>
        <strain evidence="11">AS06rmzACSIP_7</strain>
    </source>
</reference>
<dbReference type="GO" id="GO:0016987">
    <property type="term" value="F:sigma factor activity"/>
    <property type="evidence" value="ECO:0007669"/>
    <property type="project" value="UniProtKB-KW"/>
</dbReference>
<keyword evidence="3" id="KW-0808">Transferase</keyword>
<keyword evidence="7" id="KW-0238">DNA-binding</keyword>
<dbReference type="GO" id="GO:0006352">
    <property type="term" value="P:DNA-templated transcription initiation"/>
    <property type="evidence" value="ECO:0007669"/>
    <property type="project" value="InterPro"/>
</dbReference>
<keyword evidence="5" id="KW-0805">Transcription regulation</keyword>
<evidence type="ECO:0000256" key="4">
    <source>
        <dbReference type="ARBA" id="ARBA00022695"/>
    </source>
</evidence>
<dbReference type="GO" id="GO:0001216">
    <property type="term" value="F:DNA-binding transcription activator activity"/>
    <property type="evidence" value="ECO:0007669"/>
    <property type="project" value="InterPro"/>
</dbReference>
<dbReference type="InterPro" id="IPR007046">
    <property type="entry name" value="RNA_pol_sigma_54_core-bd"/>
</dbReference>
<protein>
    <submittedName>
        <fullName evidence="11">RNA polymerase factor sigma-54</fullName>
    </submittedName>
</protein>
<evidence type="ECO:0000313" key="12">
    <source>
        <dbReference type="Proteomes" id="UP000777265"/>
    </source>
</evidence>
<dbReference type="AlphaFoldDB" id="A0A971M7A6"/>
<dbReference type="GO" id="GO:0003677">
    <property type="term" value="F:DNA binding"/>
    <property type="evidence" value="ECO:0007669"/>
    <property type="project" value="UniProtKB-KW"/>
</dbReference>
<feature type="domain" description="RNA polymerase sigma factor 54 DNA-binding" evidence="9">
    <location>
        <begin position="294"/>
        <end position="451"/>
    </location>
</feature>
<organism evidence="11 12">
    <name type="scientific">Syntrophorhabdus aromaticivorans</name>
    <dbReference type="NCBI Taxonomy" id="328301"/>
    <lineage>
        <taxon>Bacteria</taxon>
        <taxon>Pseudomonadati</taxon>
        <taxon>Thermodesulfobacteriota</taxon>
        <taxon>Syntrophorhabdia</taxon>
        <taxon>Syntrophorhabdales</taxon>
        <taxon>Syntrophorhabdaceae</taxon>
        <taxon>Syntrophorhabdus</taxon>
    </lineage>
</organism>
<accession>A0A971M7A6</accession>
<dbReference type="PANTHER" id="PTHR32248:SF4">
    <property type="entry name" value="RNA POLYMERASE SIGMA-54 FACTOR"/>
    <property type="match status" value="1"/>
</dbReference>
<proteinExistence type="inferred from homology"/>
<evidence type="ECO:0000256" key="5">
    <source>
        <dbReference type="ARBA" id="ARBA00023015"/>
    </source>
</evidence>
<dbReference type="InterPro" id="IPR000394">
    <property type="entry name" value="RNA_pol_sigma_54"/>
</dbReference>
<reference evidence="11" key="2">
    <citation type="submission" date="2020-01" db="EMBL/GenBank/DDBJ databases">
        <authorList>
            <person name="Campanaro S."/>
        </authorList>
    </citation>
    <scope>NUCLEOTIDE SEQUENCE</scope>
    <source>
        <strain evidence="11">AS06rmzACSIP_7</strain>
    </source>
</reference>
<dbReference type="EMBL" id="JAAYEE010000260">
    <property type="protein sequence ID" value="NLW36516.1"/>
    <property type="molecule type" value="Genomic_DNA"/>
</dbReference>